<dbReference type="Gene3D" id="2.60.120.650">
    <property type="entry name" value="Cupin"/>
    <property type="match status" value="1"/>
</dbReference>
<gene>
    <name evidence="2" type="ORF">OSB1V03_LOCUS14657</name>
</gene>
<proteinExistence type="predicted"/>
<dbReference type="OrthoDB" id="436852at2759"/>
<dbReference type="InterPro" id="IPR011011">
    <property type="entry name" value="Znf_FYVE_PHD"/>
</dbReference>
<protein>
    <submittedName>
        <fullName evidence="2">Uncharacterized protein</fullName>
    </submittedName>
</protein>
<dbReference type="GO" id="GO:0007010">
    <property type="term" value="P:cytoskeleton organization"/>
    <property type="evidence" value="ECO:0007669"/>
    <property type="project" value="TreeGrafter"/>
</dbReference>
<feature type="compositionally biased region" description="Low complexity" evidence="1">
    <location>
        <begin position="471"/>
        <end position="493"/>
    </location>
</feature>
<feature type="non-terminal residue" evidence="2">
    <location>
        <position position="695"/>
    </location>
</feature>
<organism evidence="2">
    <name type="scientific">Medioppia subpectinata</name>
    <dbReference type="NCBI Taxonomy" id="1979941"/>
    <lineage>
        <taxon>Eukaryota</taxon>
        <taxon>Metazoa</taxon>
        <taxon>Ecdysozoa</taxon>
        <taxon>Arthropoda</taxon>
        <taxon>Chelicerata</taxon>
        <taxon>Arachnida</taxon>
        <taxon>Acari</taxon>
        <taxon>Acariformes</taxon>
        <taxon>Sarcoptiformes</taxon>
        <taxon>Oribatida</taxon>
        <taxon>Brachypylina</taxon>
        <taxon>Oppioidea</taxon>
        <taxon>Oppiidae</taxon>
        <taxon>Medioppia</taxon>
    </lineage>
</organism>
<feature type="compositionally biased region" description="Low complexity" evidence="1">
    <location>
        <begin position="263"/>
        <end position="281"/>
    </location>
</feature>
<feature type="non-terminal residue" evidence="2">
    <location>
        <position position="1"/>
    </location>
</feature>
<feature type="compositionally biased region" description="Polar residues" evidence="1">
    <location>
        <begin position="368"/>
        <end position="381"/>
    </location>
</feature>
<dbReference type="EMBL" id="CAJPIZ010014291">
    <property type="protein sequence ID" value="CAG2114691.1"/>
    <property type="molecule type" value="Genomic_DNA"/>
</dbReference>
<dbReference type="EMBL" id="OC868866">
    <property type="protein sequence ID" value="CAD7634261.1"/>
    <property type="molecule type" value="Genomic_DNA"/>
</dbReference>
<keyword evidence="3" id="KW-1185">Reference proteome</keyword>
<dbReference type="GO" id="GO:0006357">
    <property type="term" value="P:regulation of transcription by RNA polymerase II"/>
    <property type="evidence" value="ECO:0007669"/>
    <property type="project" value="TreeGrafter"/>
</dbReference>
<dbReference type="Proteomes" id="UP000759131">
    <property type="component" value="Unassembled WGS sequence"/>
</dbReference>
<accession>A0A7R9Q6P8</accession>
<evidence type="ECO:0000313" key="2">
    <source>
        <dbReference type="EMBL" id="CAD7634261.1"/>
    </source>
</evidence>
<feature type="compositionally biased region" description="Low complexity" evidence="1">
    <location>
        <begin position="317"/>
        <end position="328"/>
    </location>
</feature>
<feature type="compositionally biased region" description="Polar residues" evidence="1">
    <location>
        <begin position="339"/>
        <end position="349"/>
    </location>
</feature>
<dbReference type="GO" id="GO:0005634">
    <property type="term" value="C:nucleus"/>
    <property type="evidence" value="ECO:0007669"/>
    <property type="project" value="TreeGrafter"/>
</dbReference>
<feature type="compositionally biased region" description="Polar residues" evidence="1">
    <location>
        <begin position="584"/>
        <end position="607"/>
    </location>
</feature>
<feature type="compositionally biased region" description="Polar residues" evidence="1">
    <location>
        <begin position="494"/>
        <end position="512"/>
    </location>
</feature>
<dbReference type="InterPro" id="IPR052060">
    <property type="entry name" value="Bromo_WD_repeat"/>
</dbReference>
<evidence type="ECO:0000256" key="1">
    <source>
        <dbReference type="SAM" id="MobiDB-lite"/>
    </source>
</evidence>
<dbReference type="GO" id="GO:0008360">
    <property type="term" value="P:regulation of cell shape"/>
    <property type="evidence" value="ECO:0007669"/>
    <property type="project" value="TreeGrafter"/>
</dbReference>
<feature type="region of interest" description="Disordered" evidence="1">
    <location>
        <begin position="412"/>
        <end position="607"/>
    </location>
</feature>
<dbReference type="PANTHER" id="PTHR16266">
    <property type="entry name" value="WD REPEAT DOMAIN 9"/>
    <property type="match status" value="1"/>
</dbReference>
<dbReference type="PANTHER" id="PTHR16266:SF17">
    <property type="entry name" value="BRWD3"/>
    <property type="match status" value="1"/>
</dbReference>
<evidence type="ECO:0000313" key="3">
    <source>
        <dbReference type="Proteomes" id="UP000759131"/>
    </source>
</evidence>
<name>A0A7R9Q6P8_9ACAR</name>
<sequence>WKVDGQSSGKLRDHIVNKHFDRRVDEKTDAWIAKLAAYQLALNRSLRQTPSRLPTVSSSTAATDDTSPELLVGCRLCDRIIECFKLDLMDRQKRKCVCGSGVESNKVVATCHLCSQISHYDCVEPMPFSGEDLSLYRCLKCKHKTALYTISGLKSLSKTQQSVHLHQHLDYLPYACRAVKGGQQVCNESFPSIKYLKAHIKADHNLALTEEQLREQYITHRLIPKVQQLIDLSVEGEPARVSPPAANTHQTVAAARGGGVAGGRRTTSGSPNTNSSPSKSQPSPPVLSPIRPLPSDMNDTPNRAIGFARRTAPTIENGNSANDAGAAGPPLRSPPLLVNANTHHPSNTVRSPPKRRRGPGRPRKSPTKSRTTQSLGPSNGHQLMADSNVIQRATITPNGYIADRNPLLRSRLSEKSRLSRPNISLSREEEQALRTNKRTANGGADGSDESTGWNSDVEEFERNTHTKRVKSSPAAASRAVGSSASTSTATTHSNGSIPVTNGRPTQAVNNSRPEGVGRRVSQQSSSSHEENSLMTIHMACNTPDREAKKRSQNSPNSVQRREPTAAAAVGGRASHSPDVENVGSVANNSEPQNNTAAMAGPSVTSASNSDWLLHTRPKKFPYYPQKDDEVAYIPYGHRLYSDHVRALNLYKQTNHNKHMKGKDYMFAKVREIRYERHANVRLVKLTLVALRDSAE</sequence>
<dbReference type="CDD" id="cd15489">
    <property type="entry name" value="PHD_SF"/>
    <property type="match status" value="1"/>
</dbReference>
<feature type="region of interest" description="Disordered" evidence="1">
    <location>
        <begin position="238"/>
        <end position="384"/>
    </location>
</feature>
<dbReference type="AlphaFoldDB" id="A0A7R9Q6P8"/>
<feature type="compositionally biased region" description="Basic residues" evidence="1">
    <location>
        <begin position="352"/>
        <end position="367"/>
    </location>
</feature>
<dbReference type="SUPFAM" id="SSF57903">
    <property type="entry name" value="FYVE/PHD zinc finger"/>
    <property type="match status" value="1"/>
</dbReference>
<reference evidence="2" key="1">
    <citation type="submission" date="2020-11" db="EMBL/GenBank/DDBJ databases">
        <authorList>
            <person name="Tran Van P."/>
        </authorList>
    </citation>
    <scope>NUCLEOTIDE SEQUENCE</scope>
</reference>